<keyword evidence="1" id="KW-0472">Membrane</keyword>
<organism evidence="2 3">
    <name type="scientific">Pedobacter westerhofensis</name>
    <dbReference type="NCBI Taxonomy" id="425512"/>
    <lineage>
        <taxon>Bacteria</taxon>
        <taxon>Pseudomonadati</taxon>
        <taxon>Bacteroidota</taxon>
        <taxon>Sphingobacteriia</taxon>
        <taxon>Sphingobacteriales</taxon>
        <taxon>Sphingobacteriaceae</taxon>
        <taxon>Pedobacter</taxon>
    </lineage>
</organism>
<protein>
    <submittedName>
        <fullName evidence="2">Uncharacterized protein</fullName>
    </submittedName>
</protein>
<keyword evidence="1" id="KW-1133">Transmembrane helix</keyword>
<dbReference type="EMBL" id="FXTN01000016">
    <property type="protein sequence ID" value="SMO98218.1"/>
    <property type="molecule type" value="Genomic_DNA"/>
</dbReference>
<gene>
    <name evidence="2" type="ORF">SAMN06265348_1165</name>
</gene>
<name>A0A521FPV2_9SPHI</name>
<keyword evidence="1" id="KW-0812">Transmembrane</keyword>
<dbReference type="AlphaFoldDB" id="A0A521FPV2"/>
<feature type="transmembrane region" description="Helical" evidence="1">
    <location>
        <begin position="63"/>
        <end position="88"/>
    </location>
</feature>
<feature type="transmembrane region" description="Helical" evidence="1">
    <location>
        <begin position="28"/>
        <end position="51"/>
    </location>
</feature>
<dbReference type="RefSeq" id="WP_246101753.1">
    <property type="nucleotide sequence ID" value="NZ_CBCSJO010000015.1"/>
</dbReference>
<evidence type="ECO:0000313" key="3">
    <source>
        <dbReference type="Proteomes" id="UP000320300"/>
    </source>
</evidence>
<sequence length="195" mass="23478">MQQMNRAVSPGGKVNHDKLPKQPSITTSYWNVGVLLHFSVILFVMESWFYWTKFRDAYVEESPFFIIFWFGCVLFAFTHIFLVIMDAWSRFQNYKRIKDNLYLHGFSPKLANPYTGSKCQRTAFMVAAKELGMEQEVTNYYHRIGIKWYHFIPKFMIQDPLFLFRKSFVSRTFLEKYYKPRFNFREQGINYKIAE</sequence>
<evidence type="ECO:0000313" key="2">
    <source>
        <dbReference type="EMBL" id="SMO98218.1"/>
    </source>
</evidence>
<proteinExistence type="predicted"/>
<accession>A0A521FPV2</accession>
<dbReference type="Proteomes" id="UP000320300">
    <property type="component" value="Unassembled WGS sequence"/>
</dbReference>
<keyword evidence="3" id="KW-1185">Reference proteome</keyword>
<evidence type="ECO:0000256" key="1">
    <source>
        <dbReference type="SAM" id="Phobius"/>
    </source>
</evidence>
<reference evidence="2 3" key="1">
    <citation type="submission" date="2017-05" db="EMBL/GenBank/DDBJ databases">
        <authorList>
            <person name="Varghese N."/>
            <person name="Submissions S."/>
        </authorList>
    </citation>
    <scope>NUCLEOTIDE SEQUENCE [LARGE SCALE GENOMIC DNA]</scope>
    <source>
        <strain evidence="2 3">DSM 19036</strain>
    </source>
</reference>